<dbReference type="Pfam" id="PF02815">
    <property type="entry name" value="MIR"/>
    <property type="match status" value="1"/>
</dbReference>
<dbReference type="GO" id="GO:0035091">
    <property type="term" value="F:phosphatidylinositol binding"/>
    <property type="evidence" value="ECO:0007669"/>
    <property type="project" value="TreeGrafter"/>
</dbReference>
<dbReference type="SUPFAM" id="SSF82109">
    <property type="entry name" value="MIR domain"/>
    <property type="match status" value="1"/>
</dbReference>
<dbReference type="Gene3D" id="1.25.10.30">
    <property type="entry name" value="IP3 receptor type 1 binding core, RIH domain"/>
    <property type="match status" value="1"/>
</dbReference>
<evidence type="ECO:0000313" key="4">
    <source>
        <dbReference type="EMBL" id="EDW44575.1"/>
    </source>
</evidence>
<sequence>MSATSASGNDLHLGDCSKDSGLSCSTMNSTINDKPKGKQYRLVSVPYSPDIASVFVLDATTMARPDSLVPQSSYVRLQHICSNTWVHATSIPIDVDDDKPVMSMVCCSPIKEDKEAFALIPVSPVKVRDVDFANDACKVLATVTTKLDNGSISINERRALISLLQDIVYFIAGMENEQDKTKALEFTIKSPIIDRSDVQSTSTTTTWDSASLNEDDGSPSTGDKYEIHLKWTGQPTSRSMADLASCDGGELEAAILNYYRHQLNLFSNMCLNRQNLALNELSPRLDIDLILK</sequence>
<dbReference type="GO" id="GO:0005789">
    <property type="term" value="C:endoplasmic reticulum membrane"/>
    <property type="evidence" value="ECO:0007669"/>
    <property type="project" value="TreeGrafter"/>
</dbReference>
<dbReference type="GO" id="GO:0030667">
    <property type="term" value="C:secretory granule membrane"/>
    <property type="evidence" value="ECO:0007669"/>
    <property type="project" value="TreeGrafter"/>
</dbReference>
<dbReference type="GO" id="GO:0016529">
    <property type="term" value="C:sarcoplasmic reticulum"/>
    <property type="evidence" value="ECO:0007669"/>
    <property type="project" value="TreeGrafter"/>
</dbReference>
<dbReference type="Proteomes" id="UP000001292">
    <property type="component" value="Unassembled WGS sequence"/>
</dbReference>
<feature type="domain" description="MIR" evidence="3">
    <location>
        <begin position="8"/>
        <end position="119"/>
    </location>
</feature>
<dbReference type="EMBL" id="CH687580">
    <property type="protein sequence ID" value="EDW44575.1"/>
    <property type="molecule type" value="Genomic_DNA"/>
</dbReference>
<evidence type="ECO:0000256" key="2">
    <source>
        <dbReference type="SAM" id="MobiDB-lite"/>
    </source>
</evidence>
<dbReference type="STRING" id="7238.B4IQE3"/>
<dbReference type="SUPFAM" id="SSF100909">
    <property type="entry name" value="IP3 receptor type 1 binding core, domain 2"/>
    <property type="match status" value="1"/>
</dbReference>
<organism evidence="5">
    <name type="scientific">Drosophila sechellia</name>
    <name type="common">Fruit fly</name>
    <dbReference type="NCBI Taxonomy" id="7238"/>
    <lineage>
        <taxon>Eukaryota</taxon>
        <taxon>Metazoa</taxon>
        <taxon>Ecdysozoa</taxon>
        <taxon>Arthropoda</taxon>
        <taxon>Hexapoda</taxon>
        <taxon>Insecta</taxon>
        <taxon>Pterygota</taxon>
        <taxon>Neoptera</taxon>
        <taxon>Endopterygota</taxon>
        <taxon>Diptera</taxon>
        <taxon>Brachycera</taxon>
        <taxon>Muscomorpha</taxon>
        <taxon>Ephydroidea</taxon>
        <taxon>Drosophilidae</taxon>
        <taxon>Drosophila</taxon>
        <taxon>Sophophora</taxon>
    </lineage>
</organism>
<evidence type="ECO:0000259" key="3">
    <source>
        <dbReference type="Pfam" id="PF02815"/>
    </source>
</evidence>
<dbReference type="PANTHER" id="PTHR13715">
    <property type="entry name" value="RYANODINE RECEPTOR AND IP3 RECEPTOR"/>
    <property type="match status" value="1"/>
</dbReference>
<dbReference type="InterPro" id="IPR036300">
    <property type="entry name" value="MIR_dom_sf"/>
</dbReference>
<dbReference type="GO" id="GO:0005509">
    <property type="term" value="F:calcium ion binding"/>
    <property type="evidence" value="ECO:0007669"/>
    <property type="project" value="TreeGrafter"/>
</dbReference>
<dbReference type="InterPro" id="IPR015925">
    <property type="entry name" value="Ryanodine_IP3_receptor"/>
</dbReference>
<dbReference type="HOGENOM" id="CLU_953997_0_0_1"/>
<dbReference type="Gene3D" id="2.80.10.50">
    <property type="match status" value="1"/>
</dbReference>
<dbReference type="GO" id="GO:0051209">
    <property type="term" value="P:release of sequestered calcium ion into cytosol"/>
    <property type="evidence" value="ECO:0007669"/>
    <property type="project" value="TreeGrafter"/>
</dbReference>
<dbReference type="InterPro" id="IPR016093">
    <property type="entry name" value="MIR_motif"/>
</dbReference>
<accession>B4IQE3</accession>
<protein>
    <submittedName>
        <fullName evidence="4">GM19300</fullName>
    </submittedName>
</protein>
<evidence type="ECO:0000256" key="1">
    <source>
        <dbReference type="ARBA" id="ARBA00022737"/>
    </source>
</evidence>
<evidence type="ECO:0000313" key="5">
    <source>
        <dbReference type="Proteomes" id="UP000001292"/>
    </source>
</evidence>
<keyword evidence="5" id="KW-1185">Reference proteome</keyword>
<dbReference type="GO" id="GO:0070679">
    <property type="term" value="F:inositol 1,4,5 trisphosphate binding"/>
    <property type="evidence" value="ECO:0007669"/>
    <property type="project" value="TreeGrafter"/>
</dbReference>
<dbReference type="GO" id="GO:0005220">
    <property type="term" value="F:inositol 1,4,5-trisphosphate-gated calcium channel activity"/>
    <property type="evidence" value="ECO:0007669"/>
    <property type="project" value="TreeGrafter"/>
</dbReference>
<gene>
    <name evidence="4" type="primary">Dsec\GM19300</name>
    <name evidence="4" type="ORF">Dsec_GM19300</name>
</gene>
<proteinExistence type="predicted"/>
<dbReference type="PANTHER" id="PTHR13715:SF102">
    <property type="entry name" value="INOSITOL 1,4,5-TRISPHOSPHATE RECEPTOR"/>
    <property type="match status" value="1"/>
</dbReference>
<dbReference type="AlphaFoldDB" id="B4IQE3"/>
<feature type="region of interest" description="Disordered" evidence="2">
    <location>
        <begin position="204"/>
        <end position="223"/>
    </location>
</feature>
<keyword evidence="1" id="KW-0677">Repeat</keyword>
<name>B4IQE3_DROSE</name>
<reference evidence="4 5" key="1">
    <citation type="journal article" date="2007" name="Nature">
        <title>Evolution of genes and genomes on the Drosophila phylogeny.</title>
        <authorList>
            <consortium name="Drosophila 12 Genomes Consortium"/>
            <person name="Clark A.G."/>
            <person name="Eisen M.B."/>
            <person name="Smith D.R."/>
            <person name="Bergman C.M."/>
            <person name="Oliver B."/>
            <person name="Markow T.A."/>
            <person name="Kaufman T.C."/>
            <person name="Kellis M."/>
            <person name="Gelbart W."/>
            <person name="Iyer V.N."/>
            <person name="Pollard D.A."/>
            <person name="Sackton T.B."/>
            <person name="Larracuente A.M."/>
            <person name="Singh N.D."/>
            <person name="Abad J.P."/>
            <person name="Abt D.N."/>
            <person name="Adryan B."/>
            <person name="Aguade M."/>
            <person name="Akashi H."/>
            <person name="Anderson W.W."/>
            <person name="Aquadro C.F."/>
            <person name="Ardell D.H."/>
            <person name="Arguello R."/>
            <person name="Artieri C.G."/>
            <person name="Barbash D.A."/>
            <person name="Barker D."/>
            <person name="Barsanti P."/>
            <person name="Batterham P."/>
            <person name="Batzoglou S."/>
            <person name="Begun D."/>
            <person name="Bhutkar A."/>
            <person name="Blanco E."/>
            <person name="Bosak S.A."/>
            <person name="Bradley R.K."/>
            <person name="Brand A.D."/>
            <person name="Brent M.R."/>
            <person name="Brooks A.N."/>
            <person name="Brown R.H."/>
            <person name="Butlin R.K."/>
            <person name="Caggese C."/>
            <person name="Calvi B.R."/>
            <person name="Bernardo de Carvalho A."/>
            <person name="Caspi A."/>
            <person name="Castrezana S."/>
            <person name="Celniker S.E."/>
            <person name="Chang J.L."/>
            <person name="Chapple C."/>
            <person name="Chatterji S."/>
            <person name="Chinwalla A."/>
            <person name="Civetta A."/>
            <person name="Clifton S.W."/>
            <person name="Comeron J.M."/>
            <person name="Costello J.C."/>
            <person name="Coyne J.A."/>
            <person name="Daub J."/>
            <person name="David R.G."/>
            <person name="Delcher A.L."/>
            <person name="Delehaunty K."/>
            <person name="Do C.B."/>
            <person name="Ebling H."/>
            <person name="Edwards K."/>
            <person name="Eickbush T."/>
            <person name="Evans J.D."/>
            <person name="Filipski A."/>
            <person name="Findeiss S."/>
            <person name="Freyhult E."/>
            <person name="Fulton L."/>
            <person name="Fulton R."/>
            <person name="Garcia A.C."/>
            <person name="Gardiner A."/>
            <person name="Garfield D.A."/>
            <person name="Garvin B.E."/>
            <person name="Gibson G."/>
            <person name="Gilbert D."/>
            <person name="Gnerre S."/>
            <person name="Godfrey J."/>
            <person name="Good R."/>
            <person name="Gotea V."/>
            <person name="Gravely B."/>
            <person name="Greenberg A.J."/>
            <person name="Griffiths-Jones S."/>
            <person name="Gross S."/>
            <person name="Guigo R."/>
            <person name="Gustafson E.A."/>
            <person name="Haerty W."/>
            <person name="Hahn M.W."/>
            <person name="Halligan D.L."/>
            <person name="Halpern A.L."/>
            <person name="Halter G.M."/>
            <person name="Han M.V."/>
            <person name="Heger A."/>
            <person name="Hillier L."/>
            <person name="Hinrichs A.S."/>
            <person name="Holmes I."/>
            <person name="Hoskins R.A."/>
            <person name="Hubisz M.J."/>
            <person name="Hultmark D."/>
            <person name="Huntley M.A."/>
            <person name="Jaffe D.B."/>
            <person name="Jagadeeshan S."/>
            <person name="Jeck W.R."/>
            <person name="Johnson J."/>
            <person name="Jones C.D."/>
            <person name="Jordan W.C."/>
            <person name="Karpen G.H."/>
            <person name="Kataoka E."/>
            <person name="Keightley P.D."/>
            <person name="Kheradpour P."/>
            <person name="Kirkness E.F."/>
            <person name="Koerich L.B."/>
            <person name="Kristiansen K."/>
            <person name="Kudrna D."/>
            <person name="Kulathinal R.J."/>
            <person name="Kumar S."/>
            <person name="Kwok R."/>
            <person name="Lander E."/>
            <person name="Langley C.H."/>
            <person name="Lapoint R."/>
            <person name="Lazzaro B.P."/>
            <person name="Lee S.J."/>
            <person name="Levesque L."/>
            <person name="Li R."/>
            <person name="Lin C.F."/>
            <person name="Lin M.F."/>
            <person name="Lindblad-Toh K."/>
            <person name="Llopart A."/>
            <person name="Long M."/>
            <person name="Low L."/>
            <person name="Lozovsky E."/>
            <person name="Lu J."/>
            <person name="Luo M."/>
            <person name="Machado C.A."/>
            <person name="Makalowski W."/>
            <person name="Marzo M."/>
            <person name="Matsuda M."/>
            <person name="Matzkin L."/>
            <person name="McAllister B."/>
            <person name="McBride C.S."/>
            <person name="McKernan B."/>
            <person name="McKernan K."/>
            <person name="Mendez-Lago M."/>
            <person name="Minx P."/>
            <person name="Mollenhauer M.U."/>
            <person name="Montooth K."/>
            <person name="Mount S.M."/>
            <person name="Mu X."/>
            <person name="Myers E."/>
            <person name="Negre B."/>
            <person name="Newfeld S."/>
            <person name="Nielsen R."/>
            <person name="Noor M.A."/>
            <person name="O'Grady P."/>
            <person name="Pachter L."/>
            <person name="Papaceit M."/>
            <person name="Parisi M.J."/>
            <person name="Parisi M."/>
            <person name="Parts L."/>
            <person name="Pedersen J.S."/>
            <person name="Pesole G."/>
            <person name="Phillippy A.M."/>
            <person name="Ponting C.P."/>
            <person name="Pop M."/>
            <person name="Porcelli D."/>
            <person name="Powell J.R."/>
            <person name="Prohaska S."/>
            <person name="Pruitt K."/>
            <person name="Puig M."/>
            <person name="Quesneville H."/>
            <person name="Ram K.R."/>
            <person name="Rand D."/>
            <person name="Rasmussen M.D."/>
            <person name="Reed L.K."/>
            <person name="Reenan R."/>
            <person name="Reily A."/>
            <person name="Remington K.A."/>
            <person name="Rieger T.T."/>
            <person name="Ritchie M.G."/>
            <person name="Robin C."/>
            <person name="Rogers Y.H."/>
            <person name="Rohde C."/>
            <person name="Rozas J."/>
            <person name="Rubenfield M.J."/>
            <person name="Ruiz A."/>
            <person name="Russo S."/>
            <person name="Salzberg S.L."/>
            <person name="Sanchez-Gracia A."/>
            <person name="Saranga D.J."/>
            <person name="Sato H."/>
            <person name="Schaeffer S.W."/>
            <person name="Schatz M.C."/>
            <person name="Schlenke T."/>
            <person name="Schwartz R."/>
            <person name="Segarra C."/>
            <person name="Singh R.S."/>
            <person name="Sirot L."/>
            <person name="Sirota M."/>
            <person name="Sisneros N.B."/>
            <person name="Smith C.D."/>
            <person name="Smith T.F."/>
            <person name="Spieth J."/>
            <person name="Stage D.E."/>
            <person name="Stark A."/>
            <person name="Stephan W."/>
            <person name="Strausberg R.L."/>
            <person name="Strempel S."/>
            <person name="Sturgill D."/>
            <person name="Sutton G."/>
            <person name="Sutton G.G."/>
            <person name="Tao W."/>
            <person name="Teichmann S."/>
            <person name="Tobari Y.N."/>
            <person name="Tomimura Y."/>
            <person name="Tsolas J.M."/>
            <person name="Valente V.L."/>
            <person name="Venter E."/>
            <person name="Venter J.C."/>
            <person name="Vicario S."/>
            <person name="Vieira F.G."/>
            <person name="Vilella A.J."/>
            <person name="Villasante A."/>
            <person name="Walenz B."/>
            <person name="Wang J."/>
            <person name="Wasserman M."/>
            <person name="Watts T."/>
            <person name="Wilson D."/>
            <person name="Wilson R.K."/>
            <person name="Wing R.A."/>
            <person name="Wolfner M.F."/>
            <person name="Wong A."/>
            <person name="Wong G.K."/>
            <person name="Wu C.I."/>
            <person name="Wu G."/>
            <person name="Yamamoto D."/>
            <person name="Yang H.P."/>
            <person name="Yang S.P."/>
            <person name="Yorke J.A."/>
            <person name="Yoshida K."/>
            <person name="Zdobnov E."/>
            <person name="Zhang P."/>
            <person name="Zhang Y."/>
            <person name="Zimin A.V."/>
            <person name="Baldwin J."/>
            <person name="Abdouelleil A."/>
            <person name="Abdulkadir J."/>
            <person name="Abebe A."/>
            <person name="Abera B."/>
            <person name="Abreu J."/>
            <person name="Acer S.C."/>
            <person name="Aftuck L."/>
            <person name="Alexander A."/>
            <person name="An P."/>
            <person name="Anderson E."/>
            <person name="Anderson S."/>
            <person name="Arachi H."/>
            <person name="Azer M."/>
            <person name="Bachantsang P."/>
            <person name="Barry A."/>
            <person name="Bayul T."/>
            <person name="Berlin A."/>
            <person name="Bessette D."/>
            <person name="Bloom T."/>
            <person name="Blye J."/>
            <person name="Boguslavskiy L."/>
            <person name="Bonnet C."/>
            <person name="Boukhgalter B."/>
            <person name="Bourzgui I."/>
            <person name="Brown A."/>
            <person name="Cahill P."/>
            <person name="Channer S."/>
            <person name="Cheshatsang Y."/>
            <person name="Chuda L."/>
            <person name="Citroen M."/>
            <person name="Collymore A."/>
            <person name="Cooke P."/>
            <person name="Costello M."/>
            <person name="D'Aco K."/>
            <person name="Daza R."/>
            <person name="De Haan G."/>
            <person name="DeGray S."/>
            <person name="DeMaso C."/>
            <person name="Dhargay N."/>
            <person name="Dooley K."/>
            <person name="Dooley E."/>
            <person name="Doricent M."/>
            <person name="Dorje P."/>
            <person name="Dorjee K."/>
            <person name="Dupes A."/>
            <person name="Elong R."/>
            <person name="Falk J."/>
            <person name="Farina A."/>
            <person name="Faro S."/>
            <person name="Ferguson D."/>
            <person name="Fisher S."/>
            <person name="Foley C.D."/>
            <person name="Franke A."/>
            <person name="Friedrich D."/>
            <person name="Gadbois L."/>
            <person name="Gearin G."/>
            <person name="Gearin C.R."/>
            <person name="Giannoukos G."/>
            <person name="Goode T."/>
            <person name="Graham J."/>
            <person name="Grandbois E."/>
            <person name="Grewal S."/>
            <person name="Gyaltsen K."/>
            <person name="Hafez N."/>
            <person name="Hagos B."/>
            <person name="Hall J."/>
            <person name="Henson C."/>
            <person name="Hollinger A."/>
            <person name="Honan T."/>
            <person name="Huard M.D."/>
            <person name="Hughes L."/>
            <person name="Hurhula B."/>
            <person name="Husby M.E."/>
            <person name="Kamat A."/>
            <person name="Kanga B."/>
            <person name="Kashin S."/>
            <person name="Khazanovich D."/>
            <person name="Kisner P."/>
            <person name="Lance K."/>
            <person name="Lara M."/>
            <person name="Lee W."/>
            <person name="Lennon N."/>
            <person name="Letendre F."/>
            <person name="LeVine R."/>
            <person name="Lipovsky A."/>
            <person name="Liu X."/>
            <person name="Liu J."/>
            <person name="Liu S."/>
            <person name="Lokyitsang T."/>
            <person name="Lokyitsang Y."/>
            <person name="Lubonja R."/>
            <person name="Lui A."/>
            <person name="MacDonald P."/>
            <person name="Magnisalis V."/>
            <person name="Maru K."/>
            <person name="Matthews C."/>
            <person name="McCusker W."/>
            <person name="McDonough S."/>
            <person name="Mehta T."/>
            <person name="Meldrim J."/>
            <person name="Meneus L."/>
            <person name="Mihai O."/>
            <person name="Mihalev A."/>
            <person name="Mihova T."/>
            <person name="Mittelman R."/>
            <person name="Mlenga V."/>
            <person name="Montmayeur A."/>
            <person name="Mulrain L."/>
            <person name="Navidi A."/>
            <person name="Naylor J."/>
            <person name="Negash T."/>
            <person name="Nguyen T."/>
            <person name="Nguyen N."/>
            <person name="Nicol R."/>
            <person name="Norbu C."/>
            <person name="Norbu N."/>
            <person name="Novod N."/>
            <person name="O'Neill B."/>
            <person name="Osman S."/>
            <person name="Markiewicz E."/>
            <person name="Oyono O.L."/>
            <person name="Patti C."/>
            <person name="Phunkhang P."/>
            <person name="Pierre F."/>
            <person name="Priest M."/>
            <person name="Raghuraman S."/>
            <person name="Rege F."/>
            <person name="Reyes R."/>
            <person name="Rise C."/>
            <person name="Rogov P."/>
            <person name="Ross K."/>
            <person name="Ryan E."/>
            <person name="Settipalli S."/>
            <person name="Shea T."/>
            <person name="Sherpa N."/>
            <person name="Shi L."/>
            <person name="Shih D."/>
            <person name="Sparrow T."/>
            <person name="Spaulding J."/>
            <person name="Stalker J."/>
            <person name="Stange-Thomann N."/>
            <person name="Stavropoulos S."/>
            <person name="Stone C."/>
            <person name="Strader C."/>
            <person name="Tesfaye S."/>
            <person name="Thomson T."/>
            <person name="Thoulutsang Y."/>
            <person name="Thoulutsang D."/>
            <person name="Topham K."/>
            <person name="Topping I."/>
            <person name="Tsamla T."/>
            <person name="Vassiliev H."/>
            <person name="Vo A."/>
            <person name="Wangchuk T."/>
            <person name="Wangdi T."/>
            <person name="Weiand M."/>
            <person name="Wilkinson J."/>
            <person name="Wilson A."/>
            <person name="Yadav S."/>
            <person name="Young G."/>
            <person name="Yu Q."/>
            <person name="Zembek L."/>
            <person name="Zhong D."/>
            <person name="Zimmer A."/>
            <person name="Zwirko Z."/>
            <person name="Jaffe D.B."/>
            <person name="Alvarez P."/>
            <person name="Brockman W."/>
            <person name="Butler J."/>
            <person name="Chin C."/>
            <person name="Gnerre S."/>
            <person name="Grabherr M."/>
            <person name="Kleber M."/>
            <person name="Mauceli E."/>
            <person name="MacCallum I."/>
        </authorList>
    </citation>
    <scope>NUCLEOTIDE SEQUENCE [LARGE SCALE GENOMIC DNA]</scope>
    <source>
        <strain evidence="5">Rob3c / Tucson 14021-0248.25</strain>
    </source>
</reference>
<dbReference type="InterPro" id="IPR035910">
    <property type="entry name" value="RyR/IP3R_RIH_dom_sf"/>
</dbReference>
<dbReference type="GO" id="GO:0005886">
    <property type="term" value="C:plasma membrane"/>
    <property type="evidence" value="ECO:0007669"/>
    <property type="project" value="TreeGrafter"/>
</dbReference>